<protein>
    <recommendedName>
        <fullName evidence="2">DUF4283 domain-containing protein</fullName>
    </recommendedName>
</protein>
<name>A0A061FR21_THECC</name>
<feature type="compositionally biased region" description="Low complexity" evidence="1">
    <location>
        <begin position="227"/>
        <end position="238"/>
    </location>
</feature>
<feature type="compositionally biased region" description="Basic and acidic residues" evidence="1">
    <location>
        <begin position="215"/>
        <end position="224"/>
    </location>
</feature>
<evidence type="ECO:0000313" key="3">
    <source>
        <dbReference type="EMBL" id="EOY19102.1"/>
    </source>
</evidence>
<evidence type="ECO:0000313" key="4">
    <source>
        <dbReference type="Proteomes" id="UP000026915"/>
    </source>
</evidence>
<dbReference type="eggNOG" id="KOG1075">
    <property type="taxonomic scope" value="Eukaryota"/>
</dbReference>
<dbReference type="Gene3D" id="3.60.10.10">
    <property type="entry name" value="Endonuclease/exonuclease/phosphatase"/>
    <property type="match status" value="1"/>
</dbReference>
<dbReference type="OMA" id="MESTSEC"/>
<evidence type="ECO:0000256" key="1">
    <source>
        <dbReference type="SAM" id="MobiDB-lite"/>
    </source>
</evidence>
<dbReference type="InterPro" id="IPR040256">
    <property type="entry name" value="At4g02000-like"/>
</dbReference>
<reference evidence="3 4" key="1">
    <citation type="journal article" date="2013" name="Genome Biol.">
        <title>The genome sequence of the most widely cultivated cacao type and its use to identify candidate genes regulating pod color.</title>
        <authorList>
            <person name="Motamayor J.C."/>
            <person name="Mockaitis K."/>
            <person name="Schmutz J."/>
            <person name="Haiminen N."/>
            <person name="Iii D.L."/>
            <person name="Cornejo O."/>
            <person name="Findley S.D."/>
            <person name="Zheng P."/>
            <person name="Utro F."/>
            <person name="Royaert S."/>
            <person name="Saski C."/>
            <person name="Jenkins J."/>
            <person name="Podicheti R."/>
            <person name="Zhao M."/>
            <person name="Scheffler B.E."/>
            <person name="Stack J.C."/>
            <person name="Feltus F.A."/>
            <person name="Mustiga G.M."/>
            <person name="Amores F."/>
            <person name="Phillips W."/>
            <person name="Marelli J.P."/>
            <person name="May G.D."/>
            <person name="Shapiro H."/>
            <person name="Ma J."/>
            <person name="Bustamante C.D."/>
            <person name="Schnell R.J."/>
            <person name="Main D."/>
            <person name="Gilbert D."/>
            <person name="Parida L."/>
            <person name="Kuhn D.N."/>
        </authorList>
    </citation>
    <scope>NUCLEOTIDE SEQUENCE [LARGE SCALE GENOMIC DNA]</scope>
    <source>
        <strain evidence="4">cv. Matina 1-6</strain>
    </source>
</reference>
<dbReference type="AlphaFoldDB" id="A0A061FR21"/>
<dbReference type="EMBL" id="CM001888">
    <property type="protein sequence ID" value="EOY19102.1"/>
    <property type="molecule type" value="Genomic_DNA"/>
</dbReference>
<accession>A0A061FR21</accession>
<proteinExistence type="predicted"/>
<feature type="region of interest" description="Disordered" evidence="1">
    <location>
        <begin position="215"/>
        <end position="265"/>
    </location>
</feature>
<dbReference type="InterPro" id="IPR036691">
    <property type="entry name" value="Endo/exonu/phosph_ase_sf"/>
</dbReference>
<dbReference type="Proteomes" id="UP000026915">
    <property type="component" value="Chromosome 10"/>
</dbReference>
<dbReference type="PANTHER" id="PTHR31286:SF179">
    <property type="entry name" value="RNASE H TYPE-1 DOMAIN-CONTAINING PROTEIN"/>
    <property type="match status" value="1"/>
</dbReference>
<dbReference type="InParanoid" id="A0A061FR21"/>
<sequence length="646" mass="74418">MTNLANIRYAFRGIGLARVYKIRWLDYKHVLIHLSNKQDFNRIWMKQHWFIANQKIRVFKWSPEFEAEKESPIILVWISFPNLKTHLYKKSTLVLIAKIVGKPLFVDEATARGSRSSVARVYIEYDCRNQLVDQIKDPKDSNVSVLNRFHAISEDDNGEQNVAKGGMNDFIYLQGEKDQNEKCLGMRDMELTAPVRDASLGVADGMLVHEPVHTDAEGSGEHVPIEGQGASQSRGSAGHNRGETSTTCSRQRMEGHVNNPSHMESTSECPIFAPFVYAKCSRTEKIPLWTVLRSLLADIRVPWLVGVDFNVILNRAERLYGASPHVGSMDDFAVTLLDCGLVDGGFVGNTYTWTNSHMFQHLDRIDLFEAVVDFFHGAEMPRGMISDNILLVQELMGRLDKKVRGGNLVIKLDMMKAYDHMECDFLYKMLEQFGFSPQWINIIQRCISNCWFSVLINGTTTGYFKSEIRNMKLCPDNALTIRRVVSLRIEIWQVPDSARLTLIRSVLSFLPIYLLQVLKPLACVIEKIEILFNNFMWGDFTEGKRIHWTPWQKITWPTFEGGLDIRNISNVVEAFGMKIWWRFKSCNSLWARFMRVKYCVGQVPRYVKPRIHDSQTWKRMLVSCLVTEQHMRWRIEFSINNGALTP</sequence>
<dbReference type="Gramene" id="EOY19102">
    <property type="protein sequence ID" value="EOY19102"/>
    <property type="gene ID" value="TCM_043834"/>
</dbReference>
<dbReference type="PANTHER" id="PTHR31286">
    <property type="entry name" value="GLYCINE-RICH CELL WALL STRUCTURAL PROTEIN 1.8-LIKE"/>
    <property type="match status" value="1"/>
</dbReference>
<feature type="domain" description="DUF4283" evidence="2">
    <location>
        <begin position="16"/>
        <end position="68"/>
    </location>
</feature>
<keyword evidence="4" id="KW-1185">Reference proteome</keyword>
<evidence type="ECO:0000259" key="2">
    <source>
        <dbReference type="Pfam" id="PF14111"/>
    </source>
</evidence>
<dbReference type="InterPro" id="IPR025558">
    <property type="entry name" value="DUF4283"/>
</dbReference>
<dbReference type="Pfam" id="PF14111">
    <property type="entry name" value="DUF4283"/>
    <property type="match status" value="1"/>
</dbReference>
<gene>
    <name evidence="3" type="ORF">TCM_043834</name>
</gene>
<dbReference type="HOGENOM" id="CLU_424184_0_0_1"/>
<organism evidence="3 4">
    <name type="scientific">Theobroma cacao</name>
    <name type="common">Cacao</name>
    <name type="synonym">Cocoa</name>
    <dbReference type="NCBI Taxonomy" id="3641"/>
    <lineage>
        <taxon>Eukaryota</taxon>
        <taxon>Viridiplantae</taxon>
        <taxon>Streptophyta</taxon>
        <taxon>Embryophyta</taxon>
        <taxon>Tracheophyta</taxon>
        <taxon>Spermatophyta</taxon>
        <taxon>Magnoliopsida</taxon>
        <taxon>eudicotyledons</taxon>
        <taxon>Gunneridae</taxon>
        <taxon>Pentapetalae</taxon>
        <taxon>rosids</taxon>
        <taxon>malvids</taxon>
        <taxon>Malvales</taxon>
        <taxon>Malvaceae</taxon>
        <taxon>Byttnerioideae</taxon>
        <taxon>Theobroma</taxon>
    </lineage>
</organism>